<evidence type="ECO:0000256" key="8">
    <source>
        <dbReference type="ARBA" id="ARBA00033387"/>
    </source>
</evidence>
<evidence type="ECO:0000256" key="10">
    <source>
        <dbReference type="ARBA" id="ARBA00049739"/>
    </source>
</evidence>
<dbReference type="GO" id="GO:0004482">
    <property type="term" value="F:mRNA 5'-cap (guanine-N7-)-methyltransferase activity"/>
    <property type="evidence" value="ECO:0007669"/>
    <property type="project" value="UniProtKB-EC"/>
</dbReference>
<keyword evidence="6" id="KW-0506">mRNA capping</keyword>
<dbReference type="OrthoDB" id="10248867at2759"/>
<dbReference type="InterPro" id="IPR039753">
    <property type="entry name" value="RG7MT1"/>
</dbReference>
<evidence type="ECO:0000256" key="9">
    <source>
        <dbReference type="ARBA" id="ARBA00044712"/>
    </source>
</evidence>
<dbReference type="GO" id="GO:0005634">
    <property type="term" value="C:nucleus"/>
    <property type="evidence" value="ECO:0007669"/>
    <property type="project" value="TreeGrafter"/>
</dbReference>
<evidence type="ECO:0000259" key="11">
    <source>
        <dbReference type="PROSITE" id="PS51562"/>
    </source>
</evidence>
<evidence type="ECO:0000256" key="3">
    <source>
        <dbReference type="ARBA" id="ARBA00022679"/>
    </source>
</evidence>
<keyword evidence="5" id="KW-0694">RNA-binding</keyword>
<evidence type="ECO:0000313" key="12">
    <source>
        <dbReference type="EMBL" id="ORD92833.1"/>
    </source>
</evidence>
<keyword evidence="3" id="KW-0808">Transferase</keyword>
<evidence type="ECO:0000256" key="2">
    <source>
        <dbReference type="ARBA" id="ARBA00022603"/>
    </source>
</evidence>
<keyword evidence="6" id="KW-0507">mRNA processing</keyword>
<protein>
    <recommendedName>
        <fullName evidence="10">mRNA cap guanine-N(7) methyltransferase</fullName>
        <ecNumber evidence="1">2.1.1.56</ecNumber>
    </recommendedName>
    <alternativeName>
        <fullName evidence="7">mRNA (guanine-N(7))-methyltransferase</fullName>
    </alternativeName>
    <alternativeName>
        <fullName evidence="8">mRNA cap methyltransferase</fullName>
    </alternativeName>
</protein>
<proteinExistence type="predicted"/>
<dbReference type="InterPro" id="IPR004971">
    <property type="entry name" value="mRNA_G-N7_MeTrfase_dom"/>
</dbReference>
<keyword evidence="2" id="KW-0489">Methyltransferase</keyword>
<accession>A0A1Y1S3M8</accession>
<dbReference type="PROSITE" id="PS51562">
    <property type="entry name" value="RNA_CAP0_MT"/>
    <property type="match status" value="1"/>
</dbReference>
<dbReference type="Gene3D" id="3.40.50.150">
    <property type="entry name" value="Vaccinia Virus protein VP39"/>
    <property type="match status" value="1"/>
</dbReference>
<dbReference type="Pfam" id="PF03291">
    <property type="entry name" value="mRNA_G-N7_MeTrfase"/>
    <property type="match status" value="1"/>
</dbReference>
<dbReference type="PANTHER" id="PTHR12189">
    <property type="entry name" value="MRNA GUANINE-7- METHYLTRANSFERASE"/>
    <property type="match status" value="1"/>
</dbReference>
<dbReference type="AlphaFoldDB" id="A0A1Y1S3M8"/>
<keyword evidence="4" id="KW-0949">S-adenosyl-L-methionine</keyword>
<dbReference type="EC" id="2.1.1.56" evidence="1"/>
<evidence type="ECO:0000256" key="5">
    <source>
        <dbReference type="ARBA" id="ARBA00022884"/>
    </source>
</evidence>
<dbReference type="Proteomes" id="UP000192639">
    <property type="component" value="Unassembled WGS sequence"/>
</dbReference>
<reference evidence="12 13" key="1">
    <citation type="journal article" date="2017" name="Environ. Microbiol.">
        <title>Decay of the glycolytic pathway and adaptation to intranuclear parasitism within Enterocytozoonidae microsporidia.</title>
        <authorList>
            <person name="Wiredu Boakye D."/>
            <person name="Jaroenlak P."/>
            <person name="Prachumwat A."/>
            <person name="Williams T.A."/>
            <person name="Bateman K.S."/>
            <person name="Itsathitphaisarn O."/>
            <person name="Sritunyalucksana K."/>
            <person name="Paszkiewicz K.H."/>
            <person name="Moore K.A."/>
            <person name="Stentiford G.D."/>
            <person name="Williams B.A."/>
        </authorList>
    </citation>
    <scope>NUCLEOTIDE SEQUENCE [LARGE SCALE GENOMIC DNA]</scope>
    <source>
        <strain evidence="12 13">GB1</strain>
    </source>
</reference>
<evidence type="ECO:0000313" key="13">
    <source>
        <dbReference type="Proteomes" id="UP000192639"/>
    </source>
</evidence>
<dbReference type="VEuPathDB" id="MicrosporidiaDB:ECANGB1_166"/>
<evidence type="ECO:0000256" key="1">
    <source>
        <dbReference type="ARBA" id="ARBA00011926"/>
    </source>
</evidence>
<dbReference type="GO" id="GO:0003723">
    <property type="term" value="F:RNA binding"/>
    <property type="evidence" value="ECO:0007669"/>
    <property type="project" value="UniProtKB-KW"/>
</dbReference>
<gene>
    <name evidence="12" type="primary">MCES</name>
    <name evidence="12" type="ORF">ECANGB1_166</name>
</gene>
<dbReference type="InterPro" id="IPR029063">
    <property type="entry name" value="SAM-dependent_MTases_sf"/>
</dbReference>
<feature type="domain" description="MRNA cap 0 methyltransferase" evidence="11">
    <location>
        <begin position="1"/>
        <end position="140"/>
    </location>
</feature>
<keyword evidence="13" id="KW-1185">Reference proteome</keyword>
<name>A0A1Y1S3M8_9MICR</name>
<organism evidence="12 13">
    <name type="scientific">Enterospora canceri</name>
    <dbReference type="NCBI Taxonomy" id="1081671"/>
    <lineage>
        <taxon>Eukaryota</taxon>
        <taxon>Fungi</taxon>
        <taxon>Fungi incertae sedis</taxon>
        <taxon>Microsporidia</taxon>
        <taxon>Enterocytozoonidae</taxon>
        <taxon>Enterospora</taxon>
    </lineage>
</organism>
<dbReference type="EMBL" id="LWDP01000436">
    <property type="protein sequence ID" value="ORD92833.1"/>
    <property type="molecule type" value="Genomic_DNA"/>
</dbReference>
<comment type="catalytic activity">
    <reaction evidence="9">
        <text>a 5'-end (5'-triphosphoguanosine)-ribonucleoside in mRNA + S-adenosyl-L-methionine = a 5'-end (N(7)-methyl 5'-triphosphoguanosine)-ribonucleoside in mRNA + S-adenosyl-L-homocysteine</text>
        <dbReference type="Rhea" id="RHEA:67008"/>
        <dbReference type="Rhea" id="RHEA-COMP:17166"/>
        <dbReference type="Rhea" id="RHEA-COMP:17167"/>
        <dbReference type="ChEBI" id="CHEBI:57856"/>
        <dbReference type="ChEBI" id="CHEBI:59789"/>
        <dbReference type="ChEBI" id="CHEBI:156461"/>
        <dbReference type="ChEBI" id="CHEBI:167617"/>
        <dbReference type="EC" id="2.1.1.56"/>
    </reaction>
</comment>
<evidence type="ECO:0000256" key="7">
    <source>
        <dbReference type="ARBA" id="ARBA00032772"/>
    </source>
</evidence>
<comment type="caution">
    <text evidence="12">The sequence shown here is derived from an EMBL/GenBank/DDBJ whole genome shotgun (WGS) entry which is preliminary data.</text>
</comment>
<evidence type="ECO:0000256" key="6">
    <source>
        <dbReference type="ARBA" id="ARBA00023042"/>
    </source>
</evidence>
<evidence type="ECO:0000256" key="4">
    <source>
        <dbReference type="ARBA" id="ARBA00022691"/>
    </source>
</evidence>
<sequence length="141" mass="16678">MKTGANLVITVPNKKEIVYRLRRGNMSNDLYSIKPIHGLMQIIDSETEYEEKTLFKQAYLFELKDAINNCEEYLVDDRTLLSVFRAKNLVPIENFTAENYARIHDRRNKNGIDLDQERRSLSDQEREVVDLYQIYVFRKVA</sequence>